<reference evidence="2" key="1">
    <citation type="submission" date="2021-10" db="EMBL/GenBank/DDBJ databases">
        <authorList>
            <person name="Piombo E."/>
        </authorList>
    </citation>
    <scope>NUCLEOTIDE SEQUENCE</scope>
</reference>
<keyword evidence="3" id="KW-1185">Reference proteome</keyword>
<evidence type="ECO:0008006" key="4">
    <source>
        <dbReference type="Google" id="ProtNLM"/>
    </source>
</evidence>
<comment type="caution">
    <text evidence="2">The sequence shown here is derived from an EMBL/GenBank/DDBJ whole genome shotgun (WGS) entry which is preliminary data.</text>
</comment>
<gene>
    <name evidence="2" type="ORF">CSOL1703_00008967</name>
</gene>
<dbReference type="AlphaFoldDB" id="A0A9N9ZNX8"/>
<evidence type="ECO:0000313" key="2">
    <source>
        <dbReference type="EMBL" id="CAH0058484.1"/>
    </source>
</evidence>
<protein>
    <recommendedName>
        <fullName evidence="4">C2H2-type domain-containing protein</fullName>
    </recommendedName>
</protein>
<organism evidence="2 3">
    <name type="scientific">Clonostachys solani</name>
    <dbReference type="NCBI Taxonomy" id="160281"/>
    <lineage>
        <taxon>Eukaryota</taxon>
        <taxon>Fungi</taxon>
        <taxon>Dikarya</taxon>
        <taxon>Ascomycota</taxon>
        <taxon>Pezizomycotina</taxon>
        <taxon>Sordariomycetes</taxon>
        <taxon>Hypocreomycetidae</taxon>
        <taxon>Hypocreales</taxon>
        <taxon>Bionectriaceae</taxon>
        <taxon>Clonostachys</taxon>
    </lineage>
</organism>
<proteinExistence type="predicted"/>
<dbReference type="PANTHER" id="PTHR38166:SF1">
    <property type="entry name" value="C2H2-TYPE DOMAIN-CONTAINING PROTEIN"/>
    <property type="match status" value="1"/>
</dbReference>
<name>A0A9N9ZNX8_9HYPO</name>
<dbReference type="PANTHER" id="PTHR38166">
    <property type="entry name" value="C2H2-TYPE DOMAIN-CONTAINING PROTEIN-RELATED"/>
    <property type="match status" value="1"/>
</dbReference>
<evidence type="ECO:0000256" key="1">
    <source>
        <dbReference type="SAM" id="MobiDB-lite"/>
    </source>
</evidence>
<evidence type="ECO:0000313" key="3">
    <source>
        <dbReference type="Proteomes" id="UP000775872"/>
    </source>
</evidence>
<sequence length="307" mass="34407">MSSIVTNKPPRSTGRLARPLGHFSAPNPFDSPPYSIASTSMTTLDAVDETHALHSSPSFACPFYKFNPQVYDECKKHRFPRISDIKQHLIRRHSLPPYFCPACWISFMDEQSRMHHPCRGEGQHELRPEGLSPEELQVVRLIRGGSSEAQWFAIWRRLFPGYSVPQSPYIQHNNIEEVVSLLSPYVEAVWHASLPSLPSSELETSGSFVTRTLTDACQIYFQSLPASRHDSPPLPPGCFIPPCDGRDHFNGMPLNGGNDIPISHAYPTQITPIPKENPRPPPANAIINPAYWLFSTSDPTEALSQEK</sequence>
<dbReference type="EMBL" id="CABFOC020000082">
    <property type="protein sequence ID" value="CAH0058484.1"/>
    <property type="molecule type" value="Genomic_DNA"/>
</dbReference>
<dbReference type="Proteomes" id="UP000775872">
    <property type="component" value="Unassembled WGS sequence"/>
</dbReference>
<dbReference type="OrthoDB" id="4161727at2759"/>
<feature type="region of interest" description="Disordered" evidence="1">
    <location>
        <begin position="1"/>
        <end position="25"/>
    </location>
</feature>
<accession>A0A9N9ZNX8</accession>
<feature type="compositionally biased region" description="Polar residues" evidence="1">
    <location>
        <begin position="1"/>
        <end position="10"/>
    </location>
</feature>